<name>A0A386ZGQ3_9NOCA</name>
<dbReference type="KEGG" id="nyu:D7D52_19885"/>
<dbReference type="EMBL" id="CP032568">
    <property type="protein sequence ID" value="AYF75729.1"/>
    <property type="molecule type" value="Genomic_DNA"/>
</dbReference>
<dbReference type="SUPFAM" id="SSF50939">
    <property type="entry name" value="Sialidases"/>
    <property type="match status" value="1"/>
</dbReference>
<keyword evidence="3" id="KW-1185">Reference proteome</keyword>
<feature type="compositionally biased region" description="Low complexity" evidence="1">
    <location>
        <begin position="56"/>
        <end position="73"/>
    </location>
</feature>
<feature type="region of interest" description="Disordered" evidence="1">
    <location>
        <begin position="36"/>
        <end position="73"/>
    </location>
</feature>
<evidence type="ECO:0000313" key="3">
    <source>
        <dbReference type="Proteomes" id="UP000267164"/>
    </source>
</evidence>
<dbReference type="Gene3D" id="2.130.10.10">
    <property type="entry name" value="YVTN repeat-like/Quinoprotein amine dehydrogenase"/>
    <property type="match status" value="2"/>
</dbReference>
<dbReference type="OrthoDB" id="3805100at2"/>
<sequence>MGLRSPVVLAGVVGVGVPVLAAGLIAALTVDPGHEGPYPAGHATTQAAATPSAGIETPQATPVPTAPAAAEPVGFQPDSVQFASADDGWVLGHTSPCAGASCLALRKTTDGGATWEQVALPQPLRDSDAHGGRLIFADSHHGWIETSHGLFATHDGGTTWRPADPELTAEVQSGSLTVSGDTAYFAAVETGGRPVLFTSTVGTDSWTKTTGIPATVGGGPNPLAHVVAVGSRAWYEVYDRGWGGARLVDGTWTGWASPCGGDGPADWTVTSAKRVLALCGRSGFHDDNGTTMRLLTSIDGGVSFTETAQLAPTLVPNAALAAADATHLNAVLDNQVLASADGGQSWSTAYTAPDPGWQVSSSVFATDTTGFMILAQAGTGSGPQATRMLVTQDAGHSWAPVEFGV</sequence>
<dbReference type="InterPro" id="IPR015943">
    <property type="entry name" value="WD40/YVTN_repeat-like_dom_sf"/>
</dbReference>
<dbReference type="RefSeq" id="WP_120738521.1">
    <property type="nucleotide sequence ID" value="NZ_CP032568.1"/>
</dbReference>
<dbReference type="CDD" id="cd15482">
    <property type="entry name" value="Sialidase_non-viral"/>
    <property type="match status" value="1"/>
</dbReference>
<organism evidence="2 3">
    <name type="scientific">Nocardia yunnanensis</name>
    <dbReference type="NCBI Taxonomy" id="2382165"/>
    <lineage>
        <taxon>Bacteria</taxon>
        <taxon>Bacillati</taxon>
        <taxon>Actinomycetota</taxon>
        <taxon>Actinomycetes</taxon>
        <taxon>Mycobacteriales</taxon>
        <taxon>Nocardiaceae</taxon>
        <taxon>Nocardia</taxon>
    </lineage>
</organism>
<dbReference type="Proteomes" id="UP000267164">
    <property type="component" value="Chromosome"/>
</dbReference>
<dbReference type="AlphaFoldDB" id="A0A386ZGQ3"/>
<evidence type="ECO:0008006" key="4">
    <source>
        <dbReference type="Google" id="ProtNLM"/>
    </source>
</evidence>
<protein>
    <recommendedName>
        <fullName evidence="4">Exo-alpha-sialidase</fullName>
    </recommendedName>
</protein>
<gene>
    <name evidence="2" type="ORF">D7D52_19885</name>
</gene>
<dbReference type="InterPro" id="IPR036278">
    <property type="entry name" value="Sialidase_sf"/>
</dbReference>
<accession>A0A386ZGQ3</accession>
<reference evidence="2 3" key="1">
    <citation type="submission" date="2018-09" db="EMBL/GenBank/DDBJ databases">
        <title>Nocardia yunnanensis sp. nov., an actinomycete isolated from a soil sample.</title>
        <authorList>
            <person name="Zhang J."/>
        </authorList>
    </citation>
    <scope>NUCLEOTIDE SEQUENCE [LARGE SCALE GENOMIC DNA]</scope>
    <source>
        <strain evidence="2 3">CFHS0054</strain>
    </source>
</reference>
<proteinExistence type="predicted"/>
<evidence type="ECO:0000256" key="1">
    <source>
        <dbReference type="SAM" id="MobiDB-lite"/>
    </source>
</evidence>
<evidence type="ECO:0000313" key="2">
    <source>
        <dbReference type="EMBL" id="AYF75729.1"/>
    </source>
</evidence>